<dbReference type="Proteomes" id="UP000076503">
    <property type="component" value="Unassembled WGS sequence"/>
</dbReference>
<gene>
    <name evidence="1" type="ORF">N476_16495</name>
</gene>
<organism evidence="1 2">
    <name type="scientific">Pseudoalteromonas luteoviolacea H33</name>
    <dbReference type="NCBI Taxonomy" id="1365251"/>
    <lineage>
        <taxon>Bacteria</taxon>
        <taxon>Pseudomonadati</taxon>
        <taxon>Pseudomonadota</taxon>
        <taxon>Gammaproteobacteria</taxon>
        <taxon>Alteromonadales</taxon>
        <taxon>Pseudoalteromonadaceae</taxon>
        <taxon>Pseudoalteromonas</taxon>
    </lineage>
</organism>
<protein>
    <submittedName>
        <fullName evidence="1">Uncharacterized protein</fullName>
    </submittedName>
</protein>
<reference evidence="1 2" key="1">
    <citation type="submission" date="2013-07" db="EMBL/GenBank/DDBJ databases">
        <title>Comparative Genomic and Metabolomic Analysis of Twelve Strains of Pseudoalteromonas luteoviolacea.</title>
        <authorList>
            <person name="Vynne N.G."/>
            <person name="Mansson M."/>
            <person name="Gram L."/>
        </authorList>
    </citation>
    <scope>NUCLEOTIDE SEQUENCE [LARGE SCALE GENOMIC DNA]</scope>
    <source>
        <strain evidence="1 2">H33</strain>
    </source>
</reference>
<name>A0A167EDR0_9GAMM</name>
<evidence type="ECO:0000313" key="1">
    <source>
        <dbReference type="EMBL" id="KZN50443.1"/>
    </source>
</evidence>
<accession>A0A167EDR0</accession>
<sequence>MKVNIYFIDLTVIFLSCKRLATVNEVSPLFLRKVNIVRKVCDTVRSTDTLFAQGEISHFNRTKPIALSKHSSQLKTENMDPETSSG</sequence>
<dbReference type="PATRIC" id="fig|1365251.3.peg.2511"/>
<evidence type="ECO:0000313" key="2">
    <source>
        <dbReference type="Proteomes" id="UP000076503"/>
    </source>
</evidence>
<dbReference type="AlphaFoldDB" id="A0A167EDR0"/>
<comment type="caution">
    <text evidence="1">The sequence shown here is derived from an EMBL/GenBank/DDBJ whole genome shotgun (WGS) entry which is preliminary data.</text>
</comment>
<dbReference type="EMBL" id="AUXZ01000074">
    <property type="protein sequence ID" value="KZN50443.1"/>
    <property type="molecule type" value="Genomic_DNA"/>
</dbReference>
<proteinExistence type="predicted"/>